<protein>
    <submittedName>
        <fullName evidence="1">Uncharacterized protein</fullName>
    </submittedName>
</protein>
<dbReference type="RefSeq" id="WP_344095653.1">
    <property type="nucleotide sequence ID" value="NZ_BAAAHB010000091.1"/>
</dbReference>
<reference evidence="1 2" key="1">
    <citation type="journal article" date="2019" name="Int. J. Syst. Evol. Microbiol.">
        <title>The Global Catalogue of Microorganisms (GCM) 10K type strain sequencing project: providing services to taxonomists for standard genome sequencing and annotation.</title>
        <authorList>
            <consortium name="The Broad Institute Genomics Platform"/>
            <consortium name="The Broad Institute Genome Sequencing Center for Infectious Disease"/>
            <person name="Wu L."/>
            <person name="Ma J."/>
        </authorList>
    </citation>
    <scope>NUCLEOTIDE SEQUENCE [LARGE SCALE GENOMIC DNA]</scope>
    <source>
        <strain evidence="1 2">JCM 10649</strain>
    </source>
</reference>
<evidence type="ECO:0000313" key="2">
    <source>
        <dbReference type="Proteomes" id="UP001499895"/>
    </source>
</evidence>
<proteinExistence type="predicted"/>
<sequence length="157" mass="16423">MLSEALSSIAAEAGVAVVETAGTDHWQLFGEQVACWLARGKQAERADLARLAKTEAALRTAIDSSSRAVAARHAMVWQERFTAVLEQLSADERHPAAAQLQRLVRDHASGDAPAGAAPGVIAGENVRLQADHGSLVVGVANGDVHFTSPFRPGPAQG</sequence>
<name>A0ABN1AXR1_9ACTN</name>
<comment type="caution">
    <text evidence="1">The sequence shown here is derived from an EMBL/GenBank/DDBJ whole genome shotgun (WGS) entry which is preliminary data.</text>
</comment>
<gene>
    <name evidence="1" type="ORF">GCM10009544_54460</name>
</gene>
<dbReference type="Proteomes" id="UP001499895">
    <property type="component" value="Unassembled WGS sequence"/>
</dbReference>
<organism evidence="1 2">
    <name type="scientific">Streptomyces stramineus</name>
    <dbReference type="NCBI Taxonomy" id="173861"/>
    <lineage>
        <taxon>Bacteria</taxon>
        <taxon>Bacillati</taxon>
        <taxon>Actinomycetota</taxon>
        <taxon>Actinomycetes</taxon>
        <taxon>Kitasatosporales</taxon>
        <taxon>Streptomycetaceae</taxon>
        <taxon>Streptomyces</taxon>
    </lineage>
</organism>
<accession>A0ABN1AXR1</accession>
<evidence type="ECO:0000313" key="1">
    <source>
        <dbReference type="EMBL" id="GAA0486115.1"/>
    </source>
</evidence>
<keyword evidence="2" id="KW-1185">Reference proteome</keyword>
<dbReference type="EMBL" id="BAAAHB010000091">
    <property type="protein sequence ID" value="GAA0486115.1"/>
    <property type="molecule type" value="Genomic_DNA"/>
</dbReference>